<dbReference type="OrthoDB" id="5578174at2759"/>
<evidence type="ECO:0000313" key="8">
    <source>
        <dbReference type="Proteomes" id="UP000566819"/>
    </source>
</evidence>
<evidence type="ECO:0000256" key="5">
    <source>
        <dbReference type="ARBA" id="ARBA00022946"/>
    </source>
</evidence>
<proteinExistence type="inferred from homology"/>
<dbReference type="GO" id="GO:0005634">
    <property type="term" value="C:nucleus"/>
    <property type="evidence" value="ECO:0007669"/>
    <property type="project" value="TreeGrafter"/>
</dbReference>
<comment type="subcellular location">
    <subcellularLocation>
        <location evidence="2">Mitochondrion</location>
    </subcellularLocation>
</comment>
<comment type="caution">
    <text evidence="7">The sequence shown here is derived from an EMBL/GenBank/DDBJ whole genome shotgun (WGS) entry which is preliminary data.</text>
</comment>
<dbReference type="PANTHER" id="PTHR13475">
    <property type="entry name" value="NEUGRIN"/>
    <property type="match status" value="1"/>
</dbReference>
<gene>
    <name evidence="7" type="ORF">G7Y89_g13728</name>
</gene>
<evidence type="ECO:0000313" key="7">
    <source>
        <dbReference type="EMBL" id="KAF4624442.1"/>
    </source>
</evidence>
<dbReference type="EMBL" id="JAAMPI010001655">
    <property type="protein sequence ID" value="KAF4624442.1"/>
    <property type="molecule type" value="Genomic_DNA"/>
</dbReference>
<evidence type="ECO:0000256" key="6">
    <source>
        <dbReference type="SAM" id="MobiDB-lite"/>
    </source>
</evidence>
<organism evidence="7 8">
    <name type="scientific">Cudoniella acicularis</name>
    <dbReference type="NCBI Taxonomy" id="354080"/>
    <lineage>
        <taxon>Eukaryota</taxon>
        <taxon>Fungi</taxon>
        <taxon>Dikarya</taxon>
        <taxon>Ascomycota</taxon>
        <taxon>Pezizomycotina</taxon>
        <taxon>Leotiomycetes</taxon>
        <taxon>Helotiales</taxon>
        <taxon>Tricladiaceae</taxon>
        <taxon>Cudoniella</taxon>
    </lineage>
</organism>
<evidence type="ECO:0000256" key="3">
    <source>
        <dbReference type="ARBA" id="ARBA00010895"/>
    </source>
</evidence>
<protein>
    <recommendedName>
        <fullName evidence="4">Required for respiratory growth protein 9, mitochondrial</fullName>
    </recommendedName>
</protein>
<dbReference type="Proteomes" id="UP000566819">
    <property type="component" value="Unassembled WGS sequence"/>
</dbReference>
<dbReference type="InterPro" id="IPR010487">
    <property type="entry name" value="NGRN/Rrg9"/>
</dbReference>
<dbReference type="GO" id="GO:0005739">
    <property type="term" value="C:mitochondrion"/>
    <property type="evidence" value="ECO:0007669"/>
    <property type="project" value="UniProtKB-SubCell"/>
</dbReference>
<keyword evidence="5" id="KW-0809">Transit peptide</keyword>
<keyword evidence="8" id="KW-1185">Reference proteome</keyword>
<dbReference type="AlphaFoldDB" id="A0A8H4RA38"/>
<feature type="compositionally biased region" description="Basic and acidic residues" evidence="6">
    <location>
        <begin position="359"/>
        <end position="378"/>
    </location>
</feature>
<dbReference type="PANTHER" id="PTHR13475:SF3">
    <property type="entry name" value="NEUGRIN"/>
    <property type="match status" value="1"/>
</dbReference>
<name>A0A8H4RA38_9HELO</name>
<feature type="compositionally biased region" description="Basic and acidic residues" evidence="6">
    <location>
        <begin position="127"/>
        <end position="152"/>
    </location>
</feature>
<evidence type="ECO:0000256" key="1">
    <source>
        <dbReference type="ARBA" id="ARBA00003548"/>
    </source>
</evidence>
<reference evidence="7 8" key="1">
    <citation type="submission" date="2020-03" db="EMBL/GenBank/DDBJ databases">
        <title>Draft Genome Sequence of Cudoniella acicularis.</title>
        <authorList>
            <person name="Buettner E."/>
            <person name="Kellner H."/>
        </authorList>
    </citation>
    <scope>NUCLEOTIDE SEQUENCE [LARGE SCALE GENOMIC DNA]</scope>
    <source>
        <strain evidence="7 8">DSM 108380</strain>
    </source>
</reference>
<evidence type="ECO:0000256" key="2">
    <source>
        <dbReference type="ARBA" id="ARBA00004173"/>
    </source>
</evidence>
<dbReference type="Pfam" id="PF06413">
    <property type="entry name" value="Neugrin"/>
    <property type="match status" value="1"/>
</dbReference>
<feature type="region of interest" description="Disordered" evidence="6">
    <location>
        <begin position="37"/>
        <end position="75"/>
    </location>
</feature>
<feature type="compositionally biased region" description="Low complexity" evidence="6">
    <location>
        <begin position="52"/>
        <end position="65"/>
    </location>
</feature>
<comment type="function">
    <text evidence="1">Required for respiratory activity and maintenance and expression of the mitochondrial genome.</text>
</comment>
<feature type="region of interest" description="Disordered" evidence="6">
    <location>
        <begin position="115"/>
        <end position="198"/>
    </location>
</feature>
<feature type="region of interest" description="Disordered" evidence="6">
    <location>
        <begin position="358"/>
        <end position="392"/>
    </location>
</feature>
<accession>A0A8H4RA38</accession>
<comment type="similarity">
    <text evidence="3">Belongs to the RRG9 family.</text>
</comment>
<sequence>MPCSCSVNTLRLFVRSLAHIEVPDAPTLTSRAHQFRNGSIPKFTGPGARRAFQTSSTSFSTSIQQDNPSDSQAGSEIWQRTFDDAEKRGGPKDTESAIVEISPESIDAIAADIKQAPTPQAEPSRPPQKDSHGRERKGEGKPSDSPVRRTRVENTSFAIHYSSPIAPPKSSNDRIQDGSHFVKSGSKSTSDDDWTPPKKEHWQIQKAALKEKFPDGWSPSKRLSPDAMVGIRALHAQVPEKYTTGVLAEHFKVSPEAIRRILKSKWQPDADTQVDREMRWFRRGERVWSRYAELGVKPPRVWRDQGIGRGKPEWKKKKELPAIPALLTTARREDGYYGGKVKEPALLKSIRRVGVPTRENGENVDAGKKRMLSERHTELITTARPPDGQGEF</sequence>
<evidence type="ECO:0000256" key="4">
    <source>
        <dbReference type="ARBA" id="ARBA00013566"/>
    </source>
</evidence>